<gene>
    <name evidence="1" type="ORF">ENW66_03470</name>
</gene>
<organism evidence="1">
    <name type="scientific">Archaeoglobus fulgidus</name>
    <dbReference type="NCBI Taxonomy" id="2234"/>
    <lineage>
        <taxon>Archaea</taxon>
        <taxon>Methanobacteriati</taxon>
        <taxon>Methanobacteriota</taxon>
        <taxon>Archaeoglobi</taxon>
        <taxon>Archaeoglobales</taxon>
        <taxon>Archaeoglobaceae</taxon>
        <taxon>Archaeoglobus</taxon>
    </lineage>
</organism>
<evidence type="ECO:0000313" key="1">
    <source>
        <dbReference type="EMBL" id="HFW31997.1"/>
    </source>
</evidence>
<comment type="caution">
    <text evidence="1">The sequence shown here is derived from an EMBL/GenBank/DDBJ whole genome shotgun (WGS) entry which is preliminary data.</text>
</comment>
<dbReference type="AlphaFoldDB" id="A0A7C3MA50"/>
<sequence>MAIASATDFALNAILNPISDLYVLIYGILELINKHLIPEHANFIYSQLSVLLWGTKFLSAILNVTASNATVLTNFTNFLNTLSENSYHFFGTVEGNSGMAYIAKHSYIELIQNKEISERLAVGFARALNNTIIYFVKVLEYL</sequence>
<dbReference type="EMBL" id="DTLB01000020">
    <property type="protein sequence ID" value="HFW31997.1"/>
    <property type="molecule type" value="Genomic_DNA"/>
</dbReference>
<reference evidence="1" key="1">
    <citation type="journal article" date="2020" name="mSystems">
        <title>Genome- and Community-Level Interaction Insights into Carbon Utilization and Element Cycling Functions of Hydrothermarchaeota in Hydrothermal Sediment.</title>
        <authorList>
            <person name="Zhou Z."/>
            <person name="Liu Y."/>
            <person name="Xu W."/>
            <person name="Pan J."/>
            <person name="Luo Z.H."/>
            <person name="Li M."/>
        </authorList>
    </citation>
    <scope>NUCLEOTIDE SEQUENCE [LARGE SCALE GENOMIC DNA]</scope>
    <source>
        <strain evidence="1">SpSt-87</strain>
    </source>
</reference>
<protein>
    <submittedName>
        <fullName evidence="1">Uncharacterized protein</fullName>
    </submittedName>
</protein>
<proteinExistence type="predicted"/>
<name>A0A7C3MA50_ARCFL</name>
<accession>A0A7C3MA50</accession>